<dbReference type="EMBL" id="JXXN02000097">
    <property type="protein sequence ID" value="THD28678.1"/>
    <property type="molecule type" value="Genomic_DNA"/>
</dbReference>
<organism evidence="1 2">
    <name type="scientific">Fasciola hepatica</name>
    <name type="common">Liver fluke</name>
    <dbReference type="NCBI Taxonomy" id="6192"/>
    <lineage>
        <taxon>Eukaryota</taxon>
        <taxon>Metazoa</taxon>
        <taxon>Spiralia</taxon>
        <taxon>Lophotrochozoa</taxon>
        <taxon>Platyhelminthes</taxon>
        <taxon>Trematoda</taxon>
        <taxon>Digenea</taxon>
        <taxon>Plagiorchiida</taxon>
        <taxon>Echinostomata</taxon>
        <taxon>Echinostomatoidea</taxon>
        <taxon>Fasciolidae</taxon>
        <taxon>Fasciola</taxon>
    </lineage>
</organism>
<sequence>MEARMLDLKNGVEKRRAGVKCALPYLKGATLLLQLEVFLPRTKLAYTSMILSIESGRKERNKITLKSLCVTLYIRSY</sequence>
<reference evidence="1" key="1">
    <citation type="submission" date="2019-03" db="EMBL/GenBank/DDBJ databases">
        <title>Improved annotation for the trematode Fasciola hepatica.</title>
        <authorList>
            <person name="Choi Y.-J."/>
            <person name="Martin J."/>
            <person name="Mitreva M."/>
        </authorList>
    </citation>
    <scope>NUCLEOTIDE SEQUENCE [LARGE SCALE GENOMIC DNA]</scope>
</reference>
<comment type="caution">
    <text evidence="1">The sequence shown here is derived from an EMBL/GenBank/DDBJ whole genome shotgun (WGS) entry which is preliminary data.</text>
</comment>
<protein>
    <submittedName>
        <fullName evidence="1">Uncharacterized protein</fullName>
    </submittedName>
</protein>
<gene>
    <name evidence="1" type="ORF">D915_000493</name>
</gene>
<dbReference type="Proteomes" id="UP000230066">
    <property type="component" value="Unassembled WGS sequence"/>
</dbReference>
<evidence type="ECO:0000313" key="1">
    <source>
        <dbReference type="EMBL" id="THD28678.1"/>
    </source>
</evidence>
<dbReference type="AlphaFoldDB" id="A0A4E0RY75"/>
<keyword evidence="2" id="KW-1185">Reference proteome</keyword>
<proteinExistence type="predicted"/>
<evidence type="ECO:0000313" key="2">
    <source>
        <dbReference type="Proteomes" id="UP000230066"/>
    </source>
</evidence>
<accession>A0A4E0RY75</accession>
<name>A0A4E0RY75_FASHE</name>